<gene>
    <name evidence="2" type="ORF">HK14_15275</name>
</gene>
<dbReference type="EMBL" id="JOMQ01000085">
    <property type="protein sequence ID" value="OUI98630.1"/>
    <property type="molecule type" value="Genomic_DNA"/>
</dbReference>
<comment type="caution">
    <text evidence="2">The sequence shown here is derived from an EMBL/GenBank/DDBJ whole genome shotgun (WGS) entry which is preliminary data.</text>
</comment>
<evidence type="ECO:0000259" key="1">
    <source>
        <dbReference type="Pfam" id="PF13403"/>
    </source>
</evidence>
<protein>
    <submittedName>
        <fullName evidence="2">Membrane protein</fullName>
    </submittedName>
</protein>
<evidence type="ECO:0000313" key="3">
    <source>
        <dbReference type="Proteomes" id="UP000196086"/>
    </source>
</evidence>
<organism evidence="2 3">
    <name type="scientific">Acetobacter cibinongensis</name>
    <dbReference type="NCBI Taxonomy" id="146475"/>
    <lineage>
        <taxon>Bacteria</taxon>
        <taxon>Pseudomonadati</taxon>
        <taxon>Pseudomonadota</taxon>
        <taxon>Alphaproteobacteria</taxon>
        <taxon>Acetobacterales</taxon>
        <taxon>Acetobacteraceae</taxon>
        <taxon>Acetobacter</taxon>
    </lineage>
</organism>
<dbReference type="AlphaFoldDB" id="A0A1Z5YRB5"/>
<dbReference type="Pfam" id="PF13403">
    <property type="entry name" value="Hint_2"/>
    <property type="match status" value="1"/>
</dbReference>
<proteinExistence type="predicted"/>
<dbReference type="Gene3D" id="2.170.16.10">
    <property type="entry name" value="Hedgehog/Intein (Hint) domain"/>
    <property type="match status" value="1"/>
</dbReference>
<dbReference type="RefSeq" id="WP_133058430.1">
    <property type="nucleotide sequence ID" value="NZ_JOMQ01000085.1"/>
</dbReference>
<name>A0A1Z5YRB5_9PROT</name>
<dbReference type="SUPFAM" id="SSF51294">
    <property type="entry name" value="Hedgehog/intein (Hint) domain"/>
    <property type="match status" value="1"/>
</dbReference>
<dbReference type="Proteomes" id="UP000196086">
    <property type="component" value="Unassembled WGS sequence"/>
</dbReference>
<dbReference type="OrthoDB" id="7284755at2"/>
<feature type="domain" description="Hedgehog/Intein (Hint)" evidence="1">
    <location>
        <begin position="10"/>
        <end position="151"/>
    </location>
</feature>
<evidence type="ECO:0000313" key="2">
    <source>
        <dbReference type="EMBL" id="OUI98630.1"/>
    </source>
</evidence>
<feature type="non-terminal residue" evidence="2">
    <location>
        <position position="153"/>
    </location>
</feature>
<feature type="non-terminal residue" evidence="2">
    <location>
        <position position="1"/>
    </location>
</feature>
<dbReference type="InterPro" id="IPR036844">
    <property type="entry name" value="Hint_dom_sf"/>
</dbReference>
<reference evidence="2 3" key="1">
    <citation type="submission" date="2014-06" db="EMBL/GenBank/DDBJ databases">
        <authorList>
            <person name="Ju J."/>
            <person name="Zhang J."/>
        </authorList>
    </citation>
    <scope>NUCLEOTIDE SEQUENCE [LARGE SCALE GENOMIC DNA]</scope>
    <source>
        <strain evidence="2 3">DsW_47</strain>
    </source>
</reference>
<sequence>AGDGSLLFEVCFLAGSMIRTGSGDVAVETLRIGDSVMTWDWTAQAAAERQIIWTGRKSMTVNTALADDEAGYPVRILKNAIAENVPSQDLLVTPEHCLFFDNRFVPVRMLVNGRSIIYDRSITAYDYFHIETEEHAVIWANDTLTESYLDTGN</sequence>
<dbReference type="InterPro" id="IPR028992">
    <property type="entry name" value="Hedgehog/Intein_dom"/>
</dbReference>
<accession>A0A1Z5YRB5</accession>